<evidence type="ECO:0000256" key="5">
    <source>
        <dbReference type="ARBA" id="ARBA00022777"/>
    </source>
</evidence>
<dbReference type="PANTHER" id="PTHR43711">
    <property type="entry name" value="TWO-COMPONENT HISTIDINE KINASE"/>
    <property type="match status" value="1"/>
</dbReference>
<dbReference type="InterPro" id="IPR003661">
    <property type="entry name" value="HisK_dim/P_dom"/>
</dbReference>
<keyword evidence="11" id="KW-1185">Reference proteome</keyword>
<dbReference type="Gene3D" id="1.10.287.130">
    <property type="match status" value="1"/>
</dbReference>
<dbReference type="InterPro" id="IPR000700">
    <property type="entry name" value="PAS-assoc_C"/>
</dbReference>
<keyword evidence="4" id="KW-0808">Transferase</keyword>
<dbReference type="SMART" id="SM00387">
    <property type="entry name" value="HATPase_c"/>
    <property type="match status" value="1"/>
</dbReference>
<dbReference type="NCBIfam" id="TIGR00229">
    <property type="entry name" value="sensory_box"/>
    <property type="match status" value="1"/>
</dbReference>
<evidence type="ECO:0000256" key="6">
    <source>
        <dbReference type="ARBA" id="ARBA00023012"/>
    </source>
</evidence>
<evidence type="ECO:0000313" key="10">
    <source>
        <dbReference type="EMBL" id="MBS2212027.1"/>
    </source>
</evidence>
<dbReference type="SUPFAM" id="SSF47384">
    <property type="entry name" value="Homodimeric domain of signal transducing histidine kinase"/>
    <property type="match status" value="1"/>
</dbReference>
<evidence type="ECO:0000256" key="1">
    <source>
        <dbReference type="ARBA" id="ARBA00000085"/>
    </source>
</evidence>
<dbReference type="PROSITE" id="PS50109">
    <property type="entry name" value="HIS_KIN"/>
    <property type="match status" value="1"/>
</dbReference>
<dbReference type="InterPro" id="IPR035965">
    <property type="entry name" value="PAS-like_dom_sf"/>
</dbReference>
<dbReference type="InterPro" id="IPR036890">
    <property type="entry name" value="HATPase_C_sf"/>
</dbReference>
<dbReference type="PRINTS" id="PR00344">
    <property type="entry name" value="BCTRLSENSOR"/>
</dbReference>
<keyword evidence="7" id="KW-0175">Coiled coil</keyword>
<evidence type="ECO:0000256" key="3">
    <source>
        <dbReference type="ARBA" id="ARBA00022553"/>
    </source>
</evidence>
<dbReference type="Pfam" id="PF02518">
    <property type="entry name" value="HATPase_c"/>
    <property type="match status" value="1"/>
</dbReference>
<feature type="domain" description="Histidine kinase" evidence="8">
    <location>
        <begin position="302"/>
        <end position="518"/>
    </location>
</feature>
<feature type="domain" description="PAC" evidence="9">
    <location>
        <begin position="107"/>
        <end position="159"/>
    </location>
</feature>
<dbReference type="PANTHER" id="PTHR43711:SF31">
    <property type="entry name" value="HISTIDINE KINASE"/>
    <property type="match status" value="1"/>
</dbReference>
<keyword evidence="5" id="KW-0418">Kinase</keyword>
<dbReference type="Gene3D" id="3.30.565.10">
    <property type="entry name" value="Histidine kinase-like ATPase, C-terminal domain"/>
    <property type="match status" value="1"/>
</dbReference>
<evidence type="ECO:0000313" key="11">
    <source>
        <dbReference type="Proteomes" id="UP000721861"/>
    </source>
</evidence>
<evidence type="ECO:0000256" key="7">
    <source>
        <dbReference type="SAM" id="Coils"/>
    </source>
</evidence>
<dbReference type="InterPro" id="IPR050736">
    <property type="entry name" value="Sensor_HK_Regulatory"/>
</dbReference>
<gene>
    <name evidence="10" type="ORF">KEM09_11460</name>
</gene>
<keyword evidence="3" id="KW-0597">Phosphoprotein</keyword>
<dbReference type="CDD" id="cd00082">
    <property type="entry name" value="HisKA"/>
    <property type="match status" value="1"/>
</dbReference>
<comment type="catalytic activity">
    <reaction evidence="1">
        <text>ATP + protein L-histidine = ADP + protein N-phospho-L-histidine.</text>
        <dbReference type="EC" id="2.7.13.3"/>
    </reaction>
</comment>
<dbReference type="Pfam" id="PF00512">
    <property type="entry name" value="HisKA"/>
    <property type="match status" value="1"/>
</dbReference>
<organism evidence="10 11">
    <name type="scientific">Carboxylicivirga mesophila</name>
    <dbReference type="NCBI Taxonomy" id="1166478"/>
    <lineage>
        <taxon>Bacteria</taxon>
        <taxon>Pseudomonadati</taxon>
        <taxon>Bacteroidota</taxon>
        <taxon>Bacteroidia</taxon>
        <taxon>Marinilabiliales</taxon>
        <taxon>Marinilabiliaceae</taxon>
        <taxon>Carboxylicivirga</taxon>
    </lineage>
</organism>
<evidence type="ECO:0000259" key="8">
    <source>
        <dbReference type="PROSITE" id="PS50109"/>
    </source>
</evidence>
<keyword evidence="6" id="KW-0902">Two-component regulatory system</keyword>
<dbReference type="PROSITE" id="PS50113">
    <property type="entry name" value="PAC"/>
    <property type="match status" value="1"/>
</dbReference>
<dbReference type="Gene3D" id="3.30.450.20">
    <property type="entry name" value="PAS domain"/>
    <property type="match status" value="2"/>
</dbReference>
<feature type="coiled-coil region" evidence="7">
    <location>
        <begin position="1"/>
        <end position="45"/>
    </location>
</feature>
<proteinExistence type="predicted"/>
<dbReference type="EMBL" id="JAGUCN010000012">
    <property type="protein sequence ID" value="MBS2212027.1"/>
    <property type="molecule type" value="Genomic_DNA"/>
</dbReference>
<evidence type="ECO:0000259" key="9">
    <source>
        <dbReference type="PROSITE" id="PS50113"/>
    </source>
</evidence>
<protein>
    <recommendedName>
        <fullName evidence="2">histidine kinase</fullName>
        <ecNumber evidence="2">2.7.13.3</ecNumber>
    </recommendedName>
</protein>
<reference evidence="10 11" key="1">
    <citation type="journal article" date="2014" name="Int. J. Syst. Evol. Microbiol.">
        <title>Carboxylicivirga gen. nov. in the family Marinilabiliaceae with two novel species, Carboxylicivirga mesophila sp. nov. and Carboxylicivirga taeanensis sp. nov., and reclassification of Cytophaga fermentans as Saccharicrinis fermentans gen. nov., comb. nov.</title>
        <authorList>
            <person name="Yang S.H."/>
            <person name="Seo H.S."/>
            <person name="Woo J.H."/>
            <person name="Oh H.M."/>
            <person name="Jang H."/>
            <person name="Lee J.H."/>
            <person name="Kim S.J."/>
            <person name="Kwon K.K."/>
        </authorList>
    </citation>
    <scope>NUCLEOTIDE SEQUENCE [LARGE SCALE GENOMIC DNA]</scope>
    <source>
        <strain evidence="10 11">JCM 18290</strain>
    </source>
</reference>
<accession>A0ABS5KAW3</accession>
<dbReference type="InterPro" id="IPR003594">
    <property type="entry name" value="HATPase_dom"/>
</dbReference>
<name>A0ABS5KAW3_9BACT</name>
<dbReference type="EC" id="2.7.13.3" evidence="2"/>
<dbReference type="SUPFAM" id="SSF55785">
    <property type="entry name" value="PYP-like sensor domain (PAS domain)"/>
    <property type="match status" value="2"/>
</dbReference>
<dbReference type="Proteomes" id="UP000721861">
    <property type="component" value="Unassembled WGS sequence"/>
</dbReference>
<dbReference type="InterPro" id="IPR004358">
    <property type="entry name" value="Sig_transdc_His_kin-like_C"/>
</dbReference>
<dbReference type="SMART" id="SM00388">
    <property type="entry name" value="HisKA"/>
    <property type="match status" value="1"/>
</dbReference>
<evidence type="ECO:0000256" key="4">
    <source>
        <dbReference type="ARBA" id="ARBA00022679"/>
    </source>
</evidence>
<dbReference type="InterPro" id="IPR005467">
    <property type="entry name" value="His_kinase_dom"/>
</dbReference>
<sequence length="519" mass="58362">MSKKEATYQDLINECQKLQKELESYRRYNELIETSEAKVNSLINNQDASIWSIDTNYNYVVLNNFFIKAYKEAFGIDLQKGTSALGILPPDLANFWKEKYDIALAGQKTDFEFTNTSNGKESIYQVSLNPVLANNKVTGVSALSTDITNQKQVEAALAENNTNILAIMDNTLESIWAIDTNYNILFTNSVFKSEFSKSFGVELSKGTNLLKALPDILKPIWKPRYDRALNNERFSFIDEIDTGKQIYYVEVSMNPILSNNQVIGASFFANNITQRIVAQKALKKSETQLQELNRTKDKFFSIIAHDLRSPFNSILGLSDLLVSKAIDKDDIEATARSIQKSSQQAMALISNLLEWSSSQSGKIDYKPDTLDICDVLNEELKALEANYKQKNIAIKKSIPVTTQVFADRYMIGSVFRNLISNAIKFTDNKGLIELSCHPNKTHITFTIKDDGIGIAEDNIPKLFMIDQNLSTQGTNNEQGSGLGLSLCKEFIEMHGGQIWVESEINKGSAFYFTLPLHIV</sequence>
<dbReference type="InterPro" id="IPR000014">
    <property type="entry name" value="PAS"/>
</dbReference>
<dbReference type="InterPro" id="IPR036097">
    <property type="entry name" value="HisK_dim/P_sf"/>
</dbReference>
<dbReference type="SUPFAM" id="SSF55874">
    <property type="entry name" value="ATPase domain of HSP90 chaperone/DNA topoisomerase II/histidine kinase"/>
    <property type="match status" value="1"/>
</dbReference>
<dbReference type="RefSeq" id="WP_212228456.1">
    <property type="nucleotide sequence ID" value="NZ_JAGUCN010000012.1"/>
</dbReference>
<evidence type="ECO:0000256" key="2">
    <source>
        <dbReference type="ARBA" id="ARBA00012438"/>
    </source>
</evidence>
<comment type="caution">
    <text evidence="10">The sequence shown here is derived from an EMBL/GenBank/DDBJ whole genome shotgun (WGS) entry which is preliminary data.</text>
</comment>